<evidence type="ECO:0008006" key="8">
    <source>
        <dbReference type="Google" id="ProtNLM"/>
    </source>
</evidence>
<proteinExistence type="predicted"/>
<dbReference type="KEGG" id="mmyr:MXMO3_01748"/>
<dbReference type="GO" id="GO:0016020">
    <property type="term" value="C:membrane"/>
    <property type="evidence" value="ECO:0007669"/>
    <property type="project" value="UniProtKB-SubCell"/>
</dbReference>
<evidence type="ECO:0000256" key="3">
    <source>
        <dbReference type="ARBA" id="ARBA00022989"/>
    </source>
</evidence>
<name>A0A2R4MED1_9HYPH</name>
<keyword evidence="3 5" id="KW-1133">Transmembrane helix</keyword>
<keyword evidence="2 5" id="KW-0812">Transmembrane</keyword>
<evidence type="ECO:0000313" key="6">
    <source>
        <dbReference type="EMBL" id="AVX04274.1"/>
    </source>
</evidence>
<evidence type="ECO:0000256" key="1">
    <source>
        <dbReference type="ARBA" id="ARBA00004370"/>
    </source>
</evidence>
<dbReference type="InterPro" id="IPR001129">
    <property type="entry name" value="Membr-assoc_MAPEG"/>
</dbReference>
<dbReference type="EMBL" id="CP021330">
    <property type="protein sequence ID" value="AVX04274.1"/>
    <property type="molecule type" value="Genomic_DNA"/>
</dbReference>
<dbReference type="AlphaFoldDB" id="A0A2R4MED1"/>
<evidence type="ECO:0000313" key="7">
    <source>
        <dbReference type="Proteomes" id="UP000258927"/>
    </source>
</evidence>
<organism evidence="6 7">
    <name type="scientific">Maritalea myrionectae</name>
    <dbReference type="NCBI Taxonomy" id="454601"/>
    <lineage>
        <taxon>Bacteria</taxon>
        <taxon>Pseudomonadati</taxon>
        <taxon>Pseudomonadota</taxon>
        <taxon>Alphaproteobacteria</taxon>
        <taxon>Hyphomicrobiales</taxon>
        <taxon>Devosiaceae</taxon>
        <taxon>Maritalea</taxon>
    </lineage>
</organism>
<evidence type="ECO:0000256" key="5">
    <source>
        <dbReference type="SAM" id="Phobius"/>
    </source>
</evidence>
<dbReference type="Gene3D" id="1.20.120.550">
    <property type="entry name" value="Membrane associated eicosanoid/glutathione metabolism-like domain"/>
    <property type="match status" value="1"/>
</dbReference>
<evidence type="ECO:0000256" key="2">
    <source>
        <dbReference type="ARBA" id="ARBA00022692"/>
    </source>
</evidence>
<feature type="transmembrane region" description="Helical" evidence="5">
    <location>
        <begin position="106"/>
        <end position="124"/>
    </location>
</feature>
<protein>
    <recommendedName>
        <fullName evidence="8">MAPEG family protein</fullName>
    </recommendedName>
</protein>
<dbReference type="PANTHER" id="PTHR35371:SF1">
    <property type="entry name" value="BLR7753 PROTEIN"/>
    <property type="match status" value="1"/>
</dbReference>
<gene>
    <name evidence="6" type="ORF">MXMO3_01748</name>
</gene>
<reference evidence="6 7" key="1">
    <citation type="submission" date="2017-05" db="EMBL/GenBank/DDBJ databases">
        <title>Genome Analysis of Maritalea myrionectae HL2708#5.</title>
        <authorList>
            <consortium name="Cotde Inc.-PKNU"/>
            <person name="Jang D."/>
            <person name="Oh H.-M."/>
        </authorList>
    </citation>
    <scope>NUCLEOTIDE SEQUENCE [LARGE SCALE GENOMIC DNA]</scope>
    <source>
        <strain evidence="6 7">HL2708#5</strain>
    </source>
</reference>
<keyword evidence="7" id="KW-1185">Reference proteome</keyword>
<sequence length="125" mass="13768">MINMILAVLALYLVQLFTPAIVRFSQIGLNRYVGSRDDLPSLPQAGQRAERALSNLKESLFLFLPLAILVIVQGHEVDALVGAEVFLAARVIYVISYILAVPWLRSIVWVAGFVGLIMMALPLFG</sequence>
<dbReference type="RefSeq" id="WP_027836098.1">
    <property type="nucleotide sequence ID" value="NZ_CP021330.1"/>
</dbReference>
<dbReference type="Proteomes" id="UP000258927">
    <property type="component" value="Chromosome"/>
</dbReference>
<dbReference type="InterPro" id="IPR023352">
    <property type="entry name" value="MAPEG-like_dom_sf"/>
</dbReference>
<dbReference type="PANTHER" id="PTHR35371">
    <property type="entry name" value="INNER MEMBRANE PROTEIN"/>
    <property type="match status" value="1"/>
</dbReference>
<keyword evidence="4 5" id="KW-0472">Membrane</keyword>
<comment type="subcellular location">
    <subcellularLocation>
        <location evidence="1">Membrane</location>
    </subcellularLocation>
</comment>
<accession>A0A2R4MED1</accession>
<dbReference type="SUPFAM" id="SSF161084">
    <property type="entry name" value="MAPEG domain-like"/>
    <property type="match status" value="1"/>
</dbReference>
<feature type="transmembrane region" description="Helical" evidence="5">
    <location>
        <begin position="79"/>
        <end position="100"/>
    </location>
</feature>
<dbReference type="Pfam" id="PF01124">
    <property type="entry name" value="MAPEG"/>
    <property type="match status" value="1"/>
</dbReference>
<evidence type="ECO:0000256" key="4">
    <source>
        <dbReference type="ARBA" id="ARBA00023136"/>
    </source>
</evidence>